<dbReference type="Proteomes" id="UP001234989">
    <property type="component" value="Chromosome 3"/>
</dbReference>
<dbReference type="AlphaFoldDB" id="A0AAF0QHS7"/>
<dbReference type="EMBL" id="CP133614">
    <property type="protein sequence ID" value="WMV20149.1"/>
    <property type="molecule type" value="Genomic_DNA"/>
</dbReference>
<sequence length="173" mass="19477">MVIATTFERRTSTRLSSWLKKVWDTDQRPGWMLPHVFDELRQYWNTDKFKAMSEQAKNDRGSLKDGSLHTGCAKTVGTITREMSGLQGIGSSRQAELLDGVQIVAMSAQIAQLTLALANSEQRRVAEQQSMSATVQQIKEQVLNLARRPTTSSLDEDIDDDSEEKDDFVDRTP</sequence>
<reference evidence="2" key="1">
    <citation type="submission" date="2023-08" db="EMBL/GenBank/DDBJ databases">
        <title>A de novo genome assembly of Solanum verrucosum Schlechtendal, a Mexican diploid species geographically isolated from the other diploid A-genome species in potato relatives.</title>
        <authorList>
            <person name="Hosaka K."/>
        </authorList>
    </citation>
    <scope>NUCLEOTIDE SEQUENCE</scope>
    <source>
        <tissue evidence="2">Young leaves</tissue>
    </source>
</reference>
<name>A0AAF0QHS7_SOLVR</name>
<keyword evidence="3" id="KW-1185">Reference proteome</keyword>
<accession>A0AAF0QHS7</accession>
<protein>
    <recommendedName>
        <fullName evidence="4">Transposase</fullName>
    </recommendedName>
</protein>
<dbReference type="Pfam" id="PF03004">
    <property type="entry name" value="Transposase_24"/>
    <property type="match status" value="1"/>
</dbReference>
<feature type="region of interest" description="Disordered" evidence="1">
    <location>
        <begin position="145"/>
        <end position="173"/>
    </location>
</feature>
<evidence type="ECO:0000313" key="2">
    <source>
        <dbReference type="EMBL" id="WMV20149.1"/>
    </source>
</evidence>
<evidence type="ECO:0008006" key="4">
    <source>
        <dbReference type="Google" id="ProtNLM"/>
    </source>
</evidence>
<proteinExistence type="predicted"/>
<dbReference type="InterPro" id="IPR004252">
    <property type="entry name" value="Probable_transposase_24"/>
</dbReference>
<organism evidence="2 3">
    <name type="scientific">Solanum verrucosum</name>
    <dbReference type="NCBI Taxonomy" id="315347"/>
    <lineage>
        <taxon>Eukaryota</taxon>
        <taxon>Viridiplantae</taxon>
        <taxon>Streptophyta</taxon>
        <taxon>Embryophyta</taxon>
        <taxon>Tracheophyta</taxon>
        <taxon>Spermatophyta</taxon>
        <taxon>Magnoliopsida</taxon>
        <taxon>eudicotyledons</taxon>
        <taxon>Gunneridae</taxon>
        <taxon>Pentapetalae</taxon>
        <taxon>asterids</taxon>
        <taxon>lamiids</taxon>
        <taxon>Solanales</taxon>
        <taxon>Solanaceae</taxon>
        <taxon>Solanoideae</taxon>
        <taxon>Solaneae</taxon>
        <taxon>Solanum</taxon>
    </lineage>
</organism>
<evidence type="ECO:0000256" key="1">
    <source>
        <dbReference type="SAM" id="MobiDB-lite"/>
    </source>
</evidence>
<evidence type="ECO:0000313" key="3">
    <source>
        <dbReference type="Proteomes" id="UP001234989"/>
    </source>
</evidence>
<gene>
    <name evidence="2" type="ORF">MTR67_013534</name>
</gene>
<feature type="compositionally biased region" description="Acidic residues" evidence="1">
    <location>
        <begin position="154"/>
        <end position="167"/>
    </location>
</feature>